<accession>A0ACC1SD18</accession>
<dbReference type="EMBL" id="JANHOG010001431">
    <property type="protein sequence ID" value="KAJ3537171.1"/>
    <property type="molecule type" value="Genomic_DNA"/>
</dbReference>
<proteinExistence type="predicted"/>
<comment type="caution">
    <text evidence="1">The sequence shown here is derived from an EMBL/GenBank/DDBJ whole genome shotgun (WGS) entry which is preliminary data.</text>
</comment>
<sequence length="453" mass="51373">MAATFTGLRRVVDSLKLNPKRTEITASASKVKLQDMANAGVTQVSDLFGTMPQARYFQEGDSLTANIVRYLEVVADKCFKTFKREENAPNETVPKVRVPMEVKDIIDCEALDNPVDVAHALASIEARWVSRHIPKEENPLLLVSDHQEFQDAKGRMDENYPRPYLEYPVSSPNTTSEERMDVIRYIMSWFYALILTAEPNGEGKDSEMTVQFIIGSIIRYITQLPGCEIWSDRRIQFPSFMKMNGKESTGHAHPDIAARPIPTFNAELNAALRDKSENIKIIVQQLLQPVIILGEAKRSAAGSEKPGKPNDSHYTAQMAMAAYPSLVALILLYLDGKEFDPAEDNEELPEEFFIYGIYYDEEKVELWAHIPYYQSESTSDGPGWRFVQTKLATIELATHDETVEMSKANAQKRIQFAIAMQAVRDQGLRLYNRFTSPEYKHILAQLLRESKAH</sequence>
<evidence type="ECO:0000313" key="2">
    <source>
        <dbReference type="Proteomes" id="UP001148662"/>
    </source>
</evidence>
<name>A0ACC1SD18_9APHY</name>
<evidence type="ECO:0000313" key="1">
    <source>
        <dbReference type="EMBL" id="KAJ3537171.1"/>
    </source>
</evidence>
<reference evidence="1" key="1">
    <citation type="submission" date="2022-07" db="EMBL/GenBank/DDBJ databases">
        <title>Genome Sequence of Phlebia brevispora.</title>
        <authorList>
            <person name="Buettner E."/>
        </authorList>
    </citation>
    <scope>NUCLEOTIDE SEQUENCE</scope>
    <source>
        <strain evidence="1">MPL23</strain>
    </source>
</reference>
<keyword evidence="2" id="KW-1185">Reference proteome</keyword>
<gene>
    <name evidence="1" type="ORF">NM688_g6729</name>
</gene>
<dbReference type="Proteomes" id="UP001148662">
    <property type="component" value="Unassembled WGS sequence"/>
</dbReference>
<protein>
    <submittedName>
        <fullName evidence="1">Uncharacterized protein</fullName>
    </submittedName>
</protein>
<organism evidence="1 2">
    <name type="scientific">Phlebia brevispora</name>
    <dbReference type="NCBI Taxonomy" id="194682"/>
    <lineage>
        <taxon>Eukaryota</taxon>
        <taxon>Fungi</taxon>
        <taxon>Dikarya</taxon>
        <taxon>Basidiomycota</taxon>
        <taxon>Agaricomycotina</taxon>
        <taxon>Agaricomycetes</taxon>
        <taxon>Polyporales</taxon>
        <taxon>Meruliaceae</taxon>
        <taxon>Phlebia</taxon>
    </lineage>
</organism>